<comment type="caution">
    <text evidence="6">The sequence shown here is derived from an EMBL/GenBank/DDBJ whole genome shotgun (WGS) entry which is preliminary data.</text>
</comment>
<accession>A0A397V8E5</accession>
<proteinExistence type="predicted"/>
<dbReference type="SUPFAM" id="SSF56112">
    <property type="entry name" value="Protein kinase-like (PK-like)"/>
    <property type="match status" value="1"/>
</dbReference>
<evidence type="ECO:0000313" key="7">
    <source>
        <dbReference type="Proteomes" id="UP000266673"/>
    </source>
</evidence>
<dbReference type="PROSITE" id="PS50011">
    <property type="entry name" value="PROTEIN_KINASE_DOM"/>
    <property type="match status" value="1"/>
</dbReference>
<dbReference type="PANTHER" id="PTHR44329">
    <property type="entry name" value="SERINE/THREONINE-PROTEIN KINASE TNNI3K-RELATED"/>
    <property type="match status" value="1"/>
</dbReference>
<dbReference type="PANTHER" id="PTHR44329:SF288">
    <property type="entry name" value="MITOGEN-ACTIVATED PROTEIN KINASE KINASE KINASE 20"/>
    <property type="match status" value="1"/>
</dbReference>
<keyword evidence="4" id="KW-0067">ATP-binding</keyword>
<dbReference type="EMBL" id="QKWP01000595">
    <property type="protein sequence ID" value="RIB17607.1"/>
    <property type="molecule type" value="Genomic_DNA"/>
</dbReference>
<gene>
    <name evidence="6" type="ORF">C2G38_1416024</name>
</gene>
<dbReference type="STRING" id="44941.A0A397V8E5"/>
<dbReference type="GO" id="GO:0005524">
    <property type="term" value="F:ATP binding"/>
    <property type="evidence" value="ECO:0007669"/>
    <property type="project" value="UniProtKB-KW"/>
</dbReference>
<organism evidence="6 7">
    <name type="scientific">Gigaspora rosea</name>
    <dbReference type="NCBI Taxonomy" id="44941"/>
    <lineage>
        <taxon>Eukaryota</taxon>
        <taxon>Fungi</taxon>
        <taxon>Fungi incertae sedis</taxon>
        <taxon>Mucoromycota</taxon>
        <taxon>Glomeromycotina</taxon>
        <taxon>Glomeromycetes</taxon>
        <taxon>Diversisporales</taxon>
        <taxon>Gigasporaceae</taxon>
        <taxon>Gigaspora</taxon>
    </lineage>
</organism>
<dbReference type="InterPro" id="IPR000719">
    <property type="entry name" value="Prot_kinase_dom"/>
</dbReference>
<dbReference type="Proteomes" id="UP000266673">
    <property type="component" value="Unassembled WGS sequence"/>
</dbReference>
<feature type="domain" description="Protein kinase" evidence="5">
    <location>
        <begin position="304"/>
        <end position="579"/>
    </location>
</feature>
<evidence type="ECO:0000256" key="2">
    <source>
        <dbReference type="ARBA" id="ARBA00022741"/>
    </source>
</evidence>
<dbReference type="InterPro" id="IPR051681">
    <property type="entry name" value="Ser/Thr_Kinases-Pseudokinases"/>
</dbReference>
<evidence type="ECO:0000256" key="4">
    <source>
        <dbReference type="ARBA" id="ARBA00022840"/>
    </source>
</evidence>
<evidence type="ECO:0000313" key="6">
    <source>
        <dbReference type="EMBL" id="RIB17607.1"/>
    </source>
</evidence>
<sequence>MDLKIHVICYKRNRFYGKCEECKRYNTSRVWCQYCDPQKETKGWTSNNEEIDNVIKGFQLKAKEYDEIIEWIQFDKLKKIKEIKWVPIDGNSLQEIKAEKINEDKIKEDKIKEDKIKEEEIKEEEIKIEEIKMDEIKEKKIKNELDFFIATWEEDGVRTIKKESGKYRRSRTKSCVDLIKLSSSSDDIKKLLDILNEMMQKENNKVKYKIYGITYGKAQDSETEQYMIVLDYYFNKRNISYGECEQCERLNTNPKWCQSCDPSKESHKYHSSSGNKEIDNCITHFQLKATAYEKVIEWVPFKELSNIKEIGRGGFGIVYLAIWLGGKRTVEKIGEGYKQSRKIPYVVALKTLPGSKSDASKFLNEFKTHMECRLEGIELEMYGLTQNEKDEYLMVFQYANRGNLYEFLTQNFSELTWQKKLEQLEYISNDLHRIHSAGFIHSDFHSKNILLNQNLDGKIKSYIADLGLSRKKDDGSKGEIFGVLPYVAPEVLLDKKQFTQAADIYGFGVIMTEISTGKRAFDGHKFNTTLSLKICKGLRPEFTPGTPSCYKKLAEQCMNSDPNKRPKALEIQNELQKWIKSMMEGSDDDEINKQFLDANKEVKNLQLDIPKHPASMYTSKTLVNISSVIEEI</sequence>
<dbReference type="OrthoDB" id="507349at2759"/>
<keyword evidence="2" id="KW-0547">Nucleotide-binding</keyword>
<reference evidence="6 7" key="1">
    <citation type="submission" date="2018-06" db="EMBL/GenBank/DDBJ databases">
        <title>Comparative genomics reveals the genomic features of Rhizophagus irregularis, R. cerebriforme, R. diaphanum and Gigaspora rosea, and their symbiotic lifestyle signature.</title>
        <authorList>
            <person name="Morin E."/>
            <person name="San Clemente H."/>
            <person name="Chen E.C.H."/>
            <person name="De La Providencia I."/>
            <person name="Hainaut M."/>
            <person name="Kuo A."/>
            <person name="Kohler A."/>
            <person name="Murat C."/>
            <person name="Tang N."/>
            <person name="Roy S."/>
            <person name="Loubradou J."/>
            <person name="Henrissat B."/>
            <person name="Grigoriev I.V."/>
            <person name="Corradi N."/>
            <person name="Roux C."/>
            <person name="Martin F.M."/>
        </authorList>
    </citation>
    <scope>NUCLEOTIDE SEQUENCE [LARGE SCALE GENOMIC DNA]</scope>
    <source>
        <strain evidence="6 7">DAOM 194757</strain>
    </source>
</reference>
<protein>
    <submittedName>
        <fullName evidence="6">Kinase-like domain-containing protein</fullName>
    </submittedName>
</protein>
<evidence type="ECO:0000259" key="5">
    <source>
        <dbReference type="PROSITE" id="PS50011"/>
    </source>
</evidence>
<dbReference type="Gene3D" id="1.10.510.10">
    <property type="entry name" value="Transferase(Phosphotransferase) domain 1"/>
    <property type="match status" value="1"/>
</dbReference>
<keyword evidence="7" id="KW-1185">Reference proteome</keyword>
<dbReference type="GO" id="GO:0004674">
    <property type="term" value="F:protein serine/threonine kinase activity"/>
    <property type="evidence" value="ECO:0007669"/>
    <property type="project" value="TreeGrafter"/>
</dbReference>
<keyword evidence="3 6" id="KW-0418">Kinase</keyword>
<dbReference type="InterPro" id="IPR001245">
    <property type="entry name" value="Ser-Thr/Tyr_kinase_cat_dom"/>
</dbReference>
<evidence type="ECO:0000256" key="3">
    <source>
        <dbReference type="ARBA" id="ARBA00022777"/>
    </source>
</evidence>
<name>A0A397V8E5_9GLOM</name>
<dbReference type="InterPro" id="IPR011009">
    <property type="entry name" value="Kinase-like_dom_sf"/>
</dbReference>
<keyword evidence="1" id="KW-0808">Transferase</keyword>
<evidence type="ECO:0000256" key="1">
    <source>
        <dbReference type="ARBA" id="ARBA00022679"/>
    </source>
</evidence>
<dbReference type="AlphaFoldDB" id="A0A397V8E5"/>
<dbReference type="Pfam" id="PF07714">
    <property type="entry name" value="PK_Tyr_Ser-Thr"/>
    <property type="match status" value="1"/>
</dbReference>